<protein>
    <recommendedName>
        <fullName evidence="1">Lipocalin-like domain-containing protein</fullName>
    </recommendedName>
</protein>
<name>A0A103R190_9BURK</name>
<evidence type="ECO:0000259" key="1">
    <source>
        <dbReference type="Pfam" id="PF13924"/>
    </source>
</evidence>
<dbReference type="EMBL" id="LOXM01000217">
    <property type="protein sequence ID" value="KVG59365.1"/>
    <property type="molecule type" value="Genomic_DNA"/>
</dbReference>
<accession>A0A103R190</accession>
<dbReference type="AlphaFoldDB" id="A0A103R190"/>
<organism evidence="2 3">
    <name type="scientific">Burkholderia ubonensis</name>
    <dbReference type="NCBI Taxonomy" id="101571"/>
    <lineage>
        <taxon>Bacteria</taxon>
        <taxon>Pseudomonadati</taxon>
        <taxon>Pseudomonadota</taxon>
        <taxon>Betaproteobacteria</taxon>
        <taxon>Burkholderiales</taxon>
        <taxon>Burkholderiaceae</taxon>
        <taxon>Burkholderia</taxon>
        <taxon>Burkholderia cepacia complex</taxon>
    </lineage>
</organism>
<gene>
    <name evidence="2" type="ORF">WJ33_34185</name>
</gene>
<comment type="caution">
    <text evidence="2">The sequence shown here is derived from an EMBL/GenBank/DDBJ whole genome shotgun (WGS) entry which is preliminary data.</text>
</comment>
<dbReference type="InterPro" id="IPR024311">
    <property type="entry name" value="Lipocalin-like"/>
</dbReference>
<dbReference type="Proteomes" id="UP000064029">
    <property type="component" value="Unassembled WGS sequence"/>
</dbReference>
<reference evidence="2 3" key="1">
    <citation type="submission" date="2015-11" db="EMBL/GenBank/DDBJ databases">
        <title>Expanding the genomic diversity of Burkholderia species for the development of highly accurate diagnostics.</title>
        <authorList>
            <person name="Sahl J."/>
            <person name="Keim P."/>
            <person name="Wagner D."/>
        </authorList>
    </citation>
    <scope>NUCLEOTIDE SEQUENCE [LARGE SCALE GENOMIC DNA]</scope>
    <source>
        <strain evidence="2 3">MSMB2036</strain>
    </source>
</reference>
<proteinExistence type="predicted"/>
<feature type="domain" description="Lipocalin-like" evidence="1">
    <location>
        <begin position="12"/>
        <end position="112"/>
    </location>
</feature>
<dbReference type="Pfam" id="PF13924">
    <property type="entry name" value="Lipocalin_5"/>
    <property type="match status" value="1"/>
</dbReference>
<evidence type="ECO:0000313" key="3">
    <source>
        <dbReference type="Proteomes" id="UP000064029"/>
    </source>
</evidence>
<sequence length="140" mass="15098">MTADAIDVRLAGAWRLVAFVTVEPDGVSPGPLGDTPTGLLVYDSNGYMSVAMMGPANVESGGAAAPHYMSYAGTWHCDGDEVVHRITIAPDASWIGTEQVRRIELNGATLKLYGRSLTGDRRLRLLEWTRLPRTAASPDR</sequence>
<dbReference type="OrthoDB" id="118834at2"/>
<evidence type="ECO:0000313" key="2">
    <source>
        <dbReference type="EMBL" id="KVG59365.1"/>
    </source>
</evidence>
<dbReference type="RefSeq" id="WP_059756742.1">
    <property type="nucleotide sequence ID" value="NZ_CP013415.1"/>
</dbReference>